<dbReference type="AlphaFoldDB" id="A0A5C4RY34"/>
<proteinExistence type="predicted"/>
<evidence type="ECO:0000313" key="1">
    <source>
        <dbReference type="EMBL" id="TNJ36020.1"/>
    </source>
</evidence>
<evidence type="ECO:0000313" key="2">
    <source>
        <dbReference type="Proteomes" id="UP000309544"/>
    </source>
</evidence>
<organism evidence="1 2">
    <name type="scientific">Prosthecochloris vibrioformis</name>
    <name type="common">Chlorobium vibrioforme</name>
    <dbReference type="NCBI Taxonomy" id="1098"/>
    <lineage>
        <taxon>Bacteria</taxon>
        <taxon>Pseudomonadati</taxon>
        <taxon>Chlorobiota</taxon>
        <taxon>Chlorobiia</taxon>
        <taxon>Chlorobiales</taxon>
        <taxon>Chlorobiaceae</taxon>
        <taxon>Prosthecochloris</taxon>
    </lineage>
</organism>
<dbReference type="RefSeq" id="WP_068867456.1">
    <property type="nucleotide sequence ID" value="NZ_VDCI01000009.1"/>
</dbReference>
<dbReference type="EMBL" id="VDCI01000009">
    <property type="protein sequence ID" value="TNJ36020.1"/>
    <property type="molecule type" value="Genomic_DNA"/>
</dbReference>
<protein>
    <submittedName>
        <fullName evidence="1">Uncharacterized protein</fullName>
    </submittedName>
</protein>
<sequence length="105" mass="12282">MHIPKRALGIVREIADELNHEVTYAYEDLVFMDHNAYLLQFSDKNDTLNLYFNIECPDEEADEMANKLYAAASQKQMHMIRKGHYELAEKPDNNLEVKFFNAKEA</sequence>
<name>A0A5C4RY34_PROVB</name>
<gene>
    <name evidence="1" type="ORF">FGF68_09250</name>
</gene>
<accession>A0A5C4RY34</accession>
<comment type="caution">
    <text evidence="1">The sequence shown here is derived from an EMBL/GenBank/DDBJ whole genome shotgun (WGS) entry which is preliminary data.</text>
</comment>
<reference evidence="1 2" key="1">
    <citation type="submission" date="2019-05" db="EMBL/GenBank/DDBJ databases">
        <title>Draft Whole-Genome sequence of the green sulfur bacterium Prosthecochloris vibrioformis DSM 260.</title>
        <authorList>
            <person name="Meyer T.E."/>
            <person name="Kyndt J.A."/>
        </authorList>
    </citation>
    <scope>NUCLEOTIDE SEQUENCE [LARGE SCALE GENOMIC DNA]</scope>
    <source>
        <strain evidence="1 2">DSM 260</strain>
    </source>
</reference>
<keyword evidence="2" id="KW-1185">Reference proteome</keyword>
<dbReference type="Proteomes" id="UP000309544">
    <property type="component" value="Unassembled WGS sequence"/>
</dbReference>